<evidence type="ECO:0000313" key="1">
    <source>
        <dbReference type="EMBL" id="AIY43819.1"/>
    </source>
</evidence>
<accession>A0A0A1FJJ9</accession>
<evidence type="ECO:0000313" key="2">
    <source>
        <dbReference type="Proteomes" id="UP000030302"/>
    </source>
</evidence>
<dbReference type="RefSeq" id="WP_038493670.1">
    <property type="nucleotide sequence ID" value="NZ_CP009962.1"/>
</dbReference>
<dbReference type="Proteomes" id="UP000030302">
    <property type="component" value="Chromosome"/>
</dbReference>
<dbReference type="InterPro" id="IPR022191">
    <property type="entry name" value="DUF3717"/>
</dbReference>
<dbReference type="AlphaFoldDB" id="A0A0A1FJJ9"/>
<dbReference type="Pfam" id="PF12512">
    <property type="entry name" value="DUF3717"/>
    <property type="match status" value="1"/>
</dbReference>
<proteinExistence type="predicted"/>
<keyword evidence="2" id="KW-1185">Reference proteome</keyword>
<dbReference type="EMBL" id="CP009962">
    <property type="protein sequence ID" value="AIY43819.1"/>
    <property type="molecule type" value="Genomic_DNA"/>
</dbReference>
<sequence length="81" mass="8971">MNISLPELEQAINYWRLQRPAVGEECALSPEVNALANVYAMMIINHSSNVALASMDSMAQQLIAAWRQHMLDLNATTRSVG</sequence>
<protein>
    <recommendedName>
        <fullName evidence="3">DUF3717 domain-containing protein</fullName>
    </recommendedName>
</protein>
<evidence type="ECO:0008006" key="3">
    <source>
        <dbReference type="Google" id="ProtNLM"/>
    </source>
</evidence>
<reference evidence="2" key="1">
    <citation type="journal article" date="2014" name="Soil Biol. Biochem.">
        <title>Structure and function of bacterial communities in ageing soils: Insights from the Mendocino ecological staircase.</title>
        <authorList>
            <person name="Uroz S."/>
            <person name="Tech J.J."/>
            <person name="Sawaya N.A."/>
            <person name="Frey-Klett P."/>
            <person name="Leveau J.H.J."/>
        </authorList>
    </citation>
    <scope>NUCLEOTIDE SEQUENCE [LARGE SCALE GENOMIC DNA]</scope>
    <source>
        <strain evidence="2">Cal35</strain>
    </source>
</reference>
<dbReference type="OrthoDB" id="8778662at2"/>
<dbReference type="HOGENOM" id="CLU_186649_0_0_4"/>
<gene>
    <name evidence="1" type="ORF">LT85_4661</name>
</gene>
<organism evidence="1 2">
    <name type="scientific">Collimonas arenae</name>
    <dbReference type="NCBI Taxonomy" id="279058"/>
    <lineage>
        <taxon>Bacteria</taxon>
        <taxon>Pseudomonadati</taxon>
        <taxon>Pseudomonadota</taxon>
        <taxon>Betaproteobacteria</taxon>
        <taxon>Burkholderiales</taxon>
        <taxon>Oxalobacteraceae</taxon>
        <taxon>Collimonas</taxon>
    </lineage>
</organism>
<name>A0A0A1FJJ9_9BURK</name>
<dbReference type="STRING" id="279058.LT85_4661"/>
<dbReference type="KEGG" id="care:LT85_4661"/>